<reference evidence="1" key="1">
    <citation type="submission" date="2018-05" db="EMBL/GenBank/DDBJ databases">
        <authorList>
            <person name="Lanie J.A."/>
            <person name="Ng W.-L."/>
            <person name="Kazmierczak K.M."/>
            <person name="Andrzejewski T.M."/>
            <person name="Davidsen T.M."/>
            <person name="Wayne K.J."/>
            <person name="Tettelin H."/>
            <person name="Glass J.I."/>
            <person name="Rusch D."/>
            <person name="Podicherti R."/>
            <person name="Tsui H.-C.T."/>
            <person name="Winkler M.E."/>
        </authorList>
    </citation>
    <scope>NUCLEOTIDE SEQUENCE</scope>
</reference>
<accession>A0A383CZ23</accession>
<sequence>MGVYLESINKALISGKNPEYMYTRLQEMIVEQKEYRDSKKRKSKMKK</sequence>
<dbReference type="AlphaFoldDB" id="A0A383CZ23"/>
<proteinExistence type="predicted"/>
<organism evidence="1">
    <name type="scientific">marine metagenome</name>
    <dbReference type="NCBI Taxonomy" id="408172"/>
    <lineage>
        <taxon>unclassified sequences</taxon>
        <taxon>metagenomes</taxon>
        <taxon>ecological metagenomes</taxon>
    </lineage>
</organism>
<dbReference type="EMBL" id="UINC01212744">
    <property type="protein sequence ID" value="SVE37205.1"/>
    <property type="molecule type" value="Genomic_DNA"/>
</dbReference>
<protein>
    <submittedName>
        <fullName evidence="1">Uncharacterized protein</fullName>
    </submittedName>
</protein>
<evidence type="ECO:0000313" key="1">
    <source>
        <dbReference type="EMBL" id="SVE37205.1"/>
    </source>
</evidence>
<gene>
    <name evidence="1" type="ORF">METZ01_LOCUS490059</name>
</gene>
<name>A0A383CZ23_9ZZZZ</name>